<reference evidence="2" key="1">
    <citation type="submission" date="2020-05" db="EMBL/GenBank/DDBJ databases">
        <authorList>
            <person name="Chiriac C."/>
            <person name="Salcher M."/>
            <person name="Ghai R."/>
            <person name="Kavagutti S V."/>
        </authorList>
    </citation>
    <scope>NUCLEOTIDE SEQUENCE</scope>
</reference>
<accession>A0A6J6W7Y7</accession>
<name>A0A6J6W7Y7_9ZZZZ</name>
<evidence type="ECO:0000313" key="3">
    <source>
        <dbReference type="EMBL" id="CAB4870760.1"/>
    </source>
</evidence>
<organism evidence="2">
    <name type="scientific">freshwater metagenome</name>
    <dbReference type="NCBI Taxonomy" id="449393"/>
    <lineage>
        <taxon>unclassified sequences</taxon>
        <taxon>metagenomes</taxon>
        <taxon>ecological metagenomes</taxon>
    </lineage>
</organism>
<sequence length="490" mass="52608">MKAKRVSAALIPLLVVLIFPGQVNAQEAIYAPPIALAPCGVNQTTDCITKVEVIDSTGNATPATATDSERGLKHFAIWDGMGTKSAELPTAKFQWDLPGINNAGSGSKTFIDVQVAKDPWGSVTSREERAMAPVIRVRVTPAIIDKRCLILRQASSAYSEDQVLRDPNESWPTGSAFPCETPGTPNVPADRIGKTLDGNGIMFLPNSLDPKLHVRITFKVTDFDPLGWFGHSGNGSSAEISVSGDESTITLDLYAIRVAQGKQVIDIAKNRYVEPQVATQDPYVIDAYAPINTLKECFSGKLAIFTNSRTLNLPVFDPINRIIELATAAPHFLSDGKTLNEGFYQANIGDYEAKCLWQVDTAAKLAGQAQISIVDQESGEPQVATLSTSLKNNVLSVFGAGFHYSQPTLRLKLSQPAATSTASTDKPVENSAPKNSQPTKVTYSKNVQACIKKFLTPIELKAVLNSPQLPPGLNAAKKSKVKSCIKAGAK</sequence>
<dbReference type="EMBL" id="CAFBLI010000069">
    <property type="protein sequence ID" value="CAB4870760.1"/>
    <property type="molecule type" value="Genomic_DNA"/>
</dbReference>
<gene>
    <name evidence="2" type="ORF">UFOPK2922_00930</name>
    <name evidence="3" type="ORF">UFOPK3306_00920</name>
</gene>
<dbReference type="EMBL" id="CAEZZS010000041">
    <property type="protein sequence ID" value="CAB4779604.1"/>
    <property type="molecule type" value="Genomic_DNA"/>
</dbReference>
<protein>
    <submittedName>
        <fullName evidence="2">Unannotated protein</fullName>
    </submittedName>
</protein>
<feature type="region of interest" description="Disordered" evidence="1">
    <location>
        <begin position="415"/>
        <end position="439"/>
    </location>
</feature>
<evidence type="ECO:0000313" key="2">
    <source>
        <dbReference type="EMBL" id="CAB4779604.1"/>
    </source>
</evidence>
<dbReference type="AlphaFoldDB" id="A0A6J6W7Y7"/>
<evidence type="ECO:0000256" key="1">
    <source>
        <dbReference type="SAM" id="MobiDB-lite"/>
    </source>
</evidence>
<proteinExistence type="predicted"/>